<sequence length="1012" mass="118295">MSNDLSDKPRIQDIIEAARMPLKCRIPRSVRNDKRVIVPFSLNRTKVNNADVKQRSISRGRTDKSQVNDMTRSARQERDRVSSALKVRLPYISSSLTFSLENTEFANLQVLRQRQQPMISRRISDNLKNKNASPVIMVPVQQETINQYEEMELQQSESNDVLGNGDLSACDARKTESDSNQDIISEWVKRNDDFQKMKSELNQKQRSILDLYASLNIIHKKMVAAGHSADVPLVEDLHIMNVAKMTPEQLLKLCAESSKIKNNINVLDELPLDNRMVLDKLYKIPEKLFATCEQALDNKKTIIEWLDSLKSQISVQSLKQKIQEYNMKNDMLAGTLKKIRNECMTQVQEIEYYIRERVNDTMALHLQTENLTYKLSELNSHNADLQKQLNNAEHLKSYTNKNKAEVEKELKEKQKTMKDRLSKAEGQMKIEAEHASQLEAALNKVNTELESKMALIKQLQEQNERLKRNYDEELKKLNEAVIENTMNLEQIAQDREKIQFEKNDLESKLAQLTMYYNESLNNTKLELKANMMKLSEAETKYNNEIEEQIKLASEYRNQVLEVELQNKLLLQKIEELEFKSASTNNVNIEINNIKNDLEKERSETKNYKNMLLQQTESLREMEFNLKLSQEENEIMNRNILDQEEYIKELKNREEKLKAQLQDSESKMEYYEKELIQLKDHIVQLQEQFGGLKDINELYDTLKKQKDELLKVTNENNEISETLQKNLVELNEALETNKIQKQKLQEKEDLIKTLIKSEEEQCNIIKQLRNNLDVRSNEDSEVVKELEIKKLEINNLANNLETRKQQILQLEKIVLTLEEKVRKSNSIRKKCEDKINLLETKIGIYESHQYKEGVVANSKNLNKFLKLLEEEMETPIDVQEIHNEHNSEGNKNSINSDKDRHHERRTPNILEQKILLRKYALSDNVVKKATVTQKCDLFNGDHLDRKEVNTKIDNSQKAKTCDLDLDTNEEPKRKVIGNHLHDKILSRNLQALLYGKHLNDKKDKMFVLAGHRL</sequence>
<feature type="region of interest" description="Disordered" evidence="2">
    <location>
        <begin position="882"/>
        <end position="902"/>
    </location>
</feature>
<dbReference type="Proteomes" id="UP000053268">
    <property type="component" value="Unassembled WGS sequence"/>
</dbReference>
<feature type="compositionally biased region" description="Basic and acidic residues" evidence="2">
    <location>
        <begin position="60"/>
        <end position="77"/>
    </location>
</feature>
<evidence type="ECO:0000256" key="1">
    <source>
        <dbReference type="SAM" id="Coils"/>
    </source>
</evidence>
<dbReference type="STRING" id="66420.A0A194PDV9"/>
<feature type="region of interest" description="Disordered" evidence="2">
    <location>
        <begin position="52"/>
        <end position="77"/>
    </location>
</feature>
<evidence type="ECO:0000256" key="2">
    <source>
        <dbReference type="SAM" id="MobiDB-lite"/>
    </source>
</evidence>
<dbReference type="AlphaFoldDB" id="A0A194PDV9"/>
<gene>
    <name evidence="3" type="ORF">RR46_14712</name>
</gene>
<feature type="coiled-coil region" evidence="1">
    <location>
        <begin position="375"/>
        <end position="819"/>
    </location>
</feature>
<protein>
    <submittedName>
        <fullName evidence="3">Laminin subunit alpha-2</fullName>
    </submittedName>
</protein>
<keyword evidence="4" id="KW-1185">Reference proteome</keyword>
<proteinExistence type="predicted"/>
<feature type="coiled-coil region" evidence="1">
    <location>
        <begin position="315"/>
        <end position="342"/>
    </location>
</feature>
<name>A0A194PDV9_PAPXU</name>
<evidence type="ECO:0000313" key="3">
    <source>
        <dbReference type="EMBL" id="KPI91208.1"/>
    </source>
</evidence>
<evidence type="ECO:0000313" key="4">
    <source>
        <dbReference type="Proteomes" id="UP000053268"/>
    </source>
</evidence>
<dbReference type="EMBL" id="KQ459606">
    <property type="protein sequence ID" value="KPI91208.1"/>
    <property type="molecule type" value="Genomic_DNA"/>
</dbReference>
<accession>A0A194PDV9</accession>
<keyword evidence="1" id="KW-0175">Coiled coil</keyword>
<organism evidence="3 4">
    <name type="scientific">Papilio xuthus</name>
    <name type="common">Asian swallowtail butterfly</name>
    <dbReference type="NCBI Taxonomy" id="66420"/>
    <lineage>
        <taxon>Eukaryota</taxon>
        <taxon>Metazoa</taxon>
        <taxon>Ecdysozoa</taxon>
        <taxon>Arthropoda</taxon>
        <taxon>Hexapoda</taxon>
        <taxon>Insecta</taxon>
        <taxon>Pterygota</taxon>
        <taxon>Neoptera</taxon>
        <taxon>Endopterygota</taxon>
        <taxon>Lepidoptera</taxon>
        <taxon>Glossata</taxon>
        <taxon>Ditrysia</taxon>
        <taxon>Papilionoidea</taxon>
        <taxon>Papilionidae</taxon>
        <taxon>Papilioninae</taxon>
        <taxon>Papilio</taxon>
    </lineage>
</organism>
<reference evidence="3 4" key="1">
    <citation type="journal article" date="2015" name="Nat. Commun.">
        <title>Outbred genome sequencing and CRISPR/Cas9 gene editing in butterflies.</title>
        <authorList>
            <person name="Li X."/>
            <person name="Fan D."/>
            <person name="Zhang W."/>
            <person name="Liu G."/>
            <person name="Zhang L."/>
            <person name="Zhao L."/>
            <person name="Fang X."/>
            <person name="Chen L."/>
            <person name="Dong Y."/>
            <person name="Chen Y."/>
            <person name="Ding Y."/>
            <person name="Zhao R."/>
            <person name="Feng M."/>
            <person name="Zhu Y."/>
            <person name="Feng Y."/>
            <person name="Jiang X."/>
            <person name="Zhu D."/>
            <person name="Xiang H."/>
            <person name="Feng X."/>
            <person name="Li S."/>
            <person name="Wang J."/>
            <person name="Zhang G."/>
            <person name="Kronforst M.R."/>
            <person name="Wang W."/>
        </authorList>
    </citation>
    <scope>NUCLEOTIDE SEQUENCE [LARGE SCALE GENOMIC DNA]</scope>
    <source>
        <strain evidence="3">Ya'a_city_454_Px</strain>
        <tissue evidence="3">Whole body</tissue>
    </source>
</reference>